<organism evidence="1 2">
    <name type="scientific">Elysia crispata</name>
    <name type="common">lettuce slug</name>
    <dbReference type="NCBI Taxonomy" id="231223"/>
    <lineage>
        <taxon>Eukaryota</taxon>
        <taxon>Metazoa</taxon>
        <taxon>Spiralia</taxon>
        <taxon>Lophotrochozoa</taxon>
        <taxon>Mollusca</taxon>
        <taxon>Gastropoda</taxon>
        <taxon>Heterobranchia</taxon>
        <taxon>Euthyneura</taxon>
        <taxon>Panpulmonata</taxon>
        <taxon>Sacoglossa</taxon>
        <taxon>Placobranchoidea</taxon>
        <taxon>Plakobranchidae</taxon>
        <taxon>Elysia</taxon>
    </lineage>
</organism>
<reference evidence="1" key="1">
    <citation type="journal article" date="2023" name="G3 (Bethesda)">
        <title>A reference genome for the long-term kleptoplast-retaining sea slug Elysia crispata morphotype clarki.</title>
        <authorList>
            <person name="Eastman K.E."/>
            <person name="Pendleton A.L."/>
            <person name="Shaikh M.A."/>
            <person name="Suttiyut T."/>
            <person name="Ogas R."/>
            <person name="Tomko P."/>
            <person name="Gavelis G."/>
            <person name="Widhalm J.R."/>
            <person name="Wisecaver J.H."/>
        </authorList>
    </citation>
    <scope>NUCLEOTIDE SEQUENCE</scope>
    <source>
        <strain evidence="1">ECLA1</strain>
    </source>
</reference>
<keyword evidence="2" id="KW-1185">Reference proteome</keyword>
<accession>A0AAE1DGP0</accession>
<name>A0AAE1DGP0_9GAST</name>
<comment type="caution">
    <text evidence="1">The sequence shown here is derived from an EMBL/GenBank/DDBJ whole genome shotgun (WGS) entry which is preliminary data.</text>
</comment>
<protein>
    <submittedName>
        <fullName evidence="1">Uncharacterized protein</fullName>
    </submittedName>
</protein>
<evidence type="ECO:0000313" key="2">
    <source>
        <dbReference type="Proteomes" id="UP001283361"/>
    </source>
</evidence>
<dbReference type="EMBL" id="JAWDGP010004017">
    <property type="protein sequence ID" value="KAK3768823.1"/>
    <property type="molecule type" value="Genomic_DNA"/>
</dbReference>
<sequence>MAEYLKRIALEGHKPSSTEVAYGVVDIKKSCTNSVHLWPPIVQCVTVHPYREYTGTSRTSLTFYFDKFGSILRMHDNAACFFLRQGRGVEGSYSLNARPVFSLVSQSVLFVIGSFLF</sequence>
<dbReference type="Proteomes" id="UP001283361">
    <property type="component" value="Unassembled WGS sequence"/>
</dbReference>
<gene>
    <name evidence="1" type="ORF">RRG08_061280</name>
</gene>
<evidence type="ECO:0000313" key="1">
    <source>
        <dbReference type="EMBL" id="KAK3768823.1"/>
    </source>
</evidence>
<dbReference type="AlphaFoldDB" id="A0AAE1DGP0"/>
<proteinExistence type="predicted"/>